<organism evidence="2">
    <name type="scientific">marine metagenome</name>
    <dbReference type="NCBI Taxonomy" id="408172"/>
    <lineage>
        <taxon>unclassified sequences</taxon>
        <taxon>metagenomes</taxon>
        <taxon>ecological metagenomes</taxon>
    </lineage>
</organism>
<keyword evidence="1" id="KW-1133">Transmembrane helix</keyword>
<dbReference type="EMBL" id="UINC01081926">
    <property type="protein sequence ID" value="SVC26223.1"/>
    <property type="molecule type" value="Genomic_DNA"/>
</dbReference>
<protein>
    <submittedName>
        <fullName evidence="2">Uncharacterized protein</fullName>
    </submittedName>
</protein>
<reference evidence="2" key="1">
    <citation type="submission" date="2018-05" db="EMBL/GenBank/DDBJ databases">
        <authorList>
            <person name="Lanie J.A."/>
            <person name="Ng W.-L."/>
            <person name="Kazmierczak K.M."/>
            <person name="Andrzejewski T.M."/>
            <person name="Davidsen T.M."/>
            <person name="Wayne K.J."/>
            <person name="Tettelin H."/>
            <person name="Glass J.I."/>
            <person name="Rusch D."/>
            <person name="Podicherti R."/>
            <person name="Tsui H.-C.T."/>
            <person name="Winkler M.E."/>
        </authorList>
    </citation>
    <scope>NUCLEOTIDE SEQUENCE</scope>
</reference>
<proteinExistence type="predicted"/>
<evidence type="ECO:0000256" key="1">
    <source>
        <dbReference type="SAM" id="Phobius"/>
    </source>
</evidence>
<sequence length="52" mass="5788">MSLLGQWWQTVDRWTIAAIITLATLGAFLIMAASPPIAERLSLDTFHFVGKQ</sequence>
<name>A0A382KRW5_9ZZZZ</name>
<feature type="non-terminal residue" evidence="2">
    <location>
        <position position="52"/>
    </location>
</feature>
<evidence type="ECO:0000313" key="2">
    <source>
        <dbReference type="EMBL" id="SVC26223.1"/>
    </source>
</evidence>
<keyword evidence="1" id="KW-0472">Membrane</keyword>
<accession>A0A382KRW5</accession>
<keyword evidence="1" id="KW-0812">Transmembrane</keyword>
<gene>
    <name evidence="2" type="ORF">METZ01_LOCUS279077</name>
</gene>
<feature type="transmembrane region" description="Helical" evidence="1">
    <location>
        <begin position="14"/>
        <end position="33"/>
    </location>
</feature>
<dbReference type="AlphaFoldDB" id="A0A382KRW5"/>